<reference evidence="3" key="1">
    <citation type="submission" date="2022-10" db="EMBL/GenBank/DDBJ databases">
        <title>Tapping the CABI collections for fungal endophytes: first genome assemblies for Collariella, Neodidymelliopsis, Ascochyta clinopodiicola, Didymella pomorum, Didymosphaeria variabile, Neocosmospora piperis and Neocucurbitaria cava.</title>
        <authorList>
            <person name="Hill R."/>
        </authorList>
    </citation>
    <scope>NUCLEOTIDE SEQUENCE</scope>
    <source>
        <strain evidence="3">IMI 360193</strain>
    </source>
</reference>
<dbReference type="OrthoDB" id="202415at2759"/>
<sequence>MDLDSLLFHTTQTHLVLRTASQLLALVSANHSRVLVAANLLRFRFPRSLLTAMMEKLWIVEERKDKRMYRRRCAGTDVLTFFFVSTCALLFLLICSILYGTRTESPTLPPLVREVMPAGRCLCEFSTNFACDTCLDCAANQVVLGQNATEEADNWLFSYKRDKNNYGLDEAQCDSAFPGQYEDIERAVKVRKRWGKVTEADLSSFDLTKGMVRAMIYDRELYIVETFLVDNINRQKALASLSAMYRAILAAPPQSDIPNIEFIFSVEDLPAQPTKPMWSLARRAQDHNLWLIPDFGFWSWDMPSIGTLDEVANEAIQRESVEPWDQKTEKLVWRGKITFAPKLRRALLDAAKGKPWSDVGQLKWTDPNFKEQFLGPVDQCNYMFIAHAEGRSYSGSLKYRQLCRSVIVSHKLQWIQHYHYLFRSNGSNQNFVEVERDFSDLAPAMEDLLDHPEKAKRIADNNVQVFRERYLTQAAEACYWRKLIRRWKDVMAWEPVLYQGVEVGEHLRRTQKRGVRYETFMLYEQHTQMEWPKSGR</sequence>
<gene>
    <name evidence="3" type="ORF">N0V87_000089</name>
</gene>
<evidence type="ECO:0000313" key="3">
    <source>
        <dbReference type="EMBL" id="KAJ4343807.1"/>
    </source>
</evidence>
<keyword evidence="1" id="KW-0812">Transmembrane</keyword>
<proteinExistence type="predicted"/>
<dbReference type="PANTHER" id="PTHR12203:SF107">
    <property type="entry name" value="GLYCOSYL TRANSFERASE CAP10 DOMAIN-CONTAINING PROTEIN"/>
    <property type="match status" value="1"/>
</dbReference>
<keyword evidence="1" id="KW-1133">Transmembrane helix</keyword>
<feature type="transmembrane region" description="Helical" evidence="1">
    <location>
        <begin position="20"/>
        <end position="41"/>
    </location>
</feature>
<accession>A0A9W8X9K7</accession>
<dbReference type="SMART" id="SM00672">
    <property type="entry name" value="CAP10"/>
    <property type="match status" value="1"/>
</dbReference>
<feature type="transmembrane region" description="Helical" evidence="1">
    <location>
        <begin position="78"/>
        <end position="99"/>
    </location>
</feature>
<dbReference type="InterPro" id="IPR051091">
    <property type="entry name" value="O-Glucosyltr/Glycosyltrsf_90"/>
</dbReference>
<dbReference type="EMBL" id="JAPEUV010000001">
    <property type="protein sequence ID" value="KAJ4343807.1"/>
    <property type="molecule type" value="Genomic_DNA"/>
</dbReference>
<organism evidence="3 4">
    <name type="scientific">Didymella glomerata</name>
    <dbReference type="NCBI Taxonomy" id="749621"/>
    <lineage>
        <taxon>Eukaryota</taxon>
        <taxon>Fungi</taxon>
        <taxon>Dikarya</taxon>
        <taxon>Ascomycota</taxon>
        <taxon>Pezizomycotina</taxon>
        <taxon>Dothideomycetes</taxon>
        <taxon>Pleosporomycetidae</taxon>
        <taxon>Pleosporales</taxon>
        <taxon>Pleosporineae</taxon>
        <taxon>Didymellaceae</taxon>
        <taxon>Didymella</taxon>
    </lineage>
</organism>
<keyword evidence="4" id="KW-1185">Reference proteome</keyword>
<name>A0A9W8X9K7_9PLEO</name>
<evidence type="ECO:0000313" key="4">
    <source>
        <dbReference type="Proteomes" id="UP001140562"/>
    </source>
</evidence>
<keyword evidence="1" id="KW-0472">Membrane</keyword>
<evidence type="ECO:0000259" key="2">
    <source>
        <dbReference type="SMART" id="SM00672"/>
    </source>
</evidence>
<protein>
    <recommendedName>
        <fullName evidence="2">Glycosyl transferase CAP10 domain-containing protein</fullName>
    </recommendedName>
</protein>
<dbReference type="InterPro" id="IPR006598">
    <property type="entry name" value="CAP10"/>
</dbReference>
<comment type="caution">
    <text evidence="3">The sequence shown here is derived from an EMBL/GenBank/DDBJ whole genome shotgun (WGS) entry which is preliminary data.</text>
</comment>
<dbReference type="Pfam" id="PF05686">
    <property type="entry name" value="Glyco_transf_90"/>
    <property type="match status" value="1"/>
</dbReference>
<dbReference type="Proteomes" id="UP001140562">
    <property type="component" value="Unassembled WGS sequence"/>
</dbReference>
<feature type="domain" description="Glycosyl transferase CAP10" evidence="2">
    <location>
        <begin position="256"/>
        <end position="488"/>
    </location>
</feature>
<dbReference type="PANTHER" id="PTHR12203">
    <property type="entry name" value="KDEL LYS-ASP-GLU-LEU CONTAINING - RELATED"/>
    <property type="match status" value="1"/>
</dbReference>
<evidence type="ECO:0000256" key="1">
    <source>
        <dbReference type="SAM" id="Phobius"/>
    </source>
</evidence>
<dbReference type="AlphaFoldDB" id="A0A9W8X9K7"/>